<dbReference type="OrthoDB" id="2063054at2"/>
<dbReference type="SUPFAM" id="SSF161098">
    <property type="entry name" value="MetI-like"/>
    <property type="match status" value="1"/>
</dbReference>
<accession>A0A6H9YMF1</accession>
<evidence type="ECO:0000256" key="4">
    <source>
        <dbReference type="ARBA" id="ARBA00022692"/>
    </source>
</evidence>
<feature type="transmembrane region" description="Helical" evidence="7">
    <location>
        <begin position="75"/>
        <end position="99"/>
    </location>
</feature>
<organism evidence="9 10">
    <name type="scientific">Actinomadura rudentiformis</name>
    <dbReference type="NCBI Taxonomy" id="359158"/>
    <lineage>
        <taxon>Bacteria</taxon>
        <taxon>Bacillati</taxon>
        <taxon>Actinomycetota</taxon>
        <taxon>Actinomycetes</taxon>
        <taxon>Streptosporangiales</taxon>
        <taxon>Thermomonosporaceae</taxon>
        <taxon>Actinomadura</taxon>
    </lineage>
</organism>
<sequence>MRSTAASAVLRRAVLAGLGLIWLFPTYLILANAFRPAGEYKPSDAIKPSGSFALFDNIAEVWERTDIAQSLFSTMLYALVSPALAVLLGALAGYAIVVLRLRYGFAWFMLIYGGSIFPFQMLLVPLFVGYSKTPLYDTRLGMILIHLAINIPFAALVMRNFYGGVAISIFEAARMDGASTMRVFLRIFLPVSWPALAAVFIFEFTFTWNDLLFGLTLTQSETARPVMTEIAALTTDVYAGTPVPIALAAGLVVSLPTVVLFLATQRLFARGLSIAQL</sequence>
<dbReference type="Pfam" id="PF00528">
    <property type="entry name" value="BPD_transp_1"/>
    <property type="match status" value="1"/>
</dbReference>
<dbReference type="RefSeq" id="WP_151566136.1">
    <property type="nucleotide sequence ID" value="NZ_WBMT01000019.1"/>
</dbReference>
<feature type="transmembrane region" description="Helical" evidence="7">
    <location>
        <begin position="140"/>
        <end position="162"/>
    </location>
</feature>
<dbReference type="PANTHER" id="PTHR43744:SF12">
    <property type="entry name" value="ABC TRANSPORTER PERMEASE PROTEIN MG189-RELATED"/>
    <property type="match status" value="1"/>
</dbReference>
<evidence type="ECO:0000259" key="8">
    <source>
        <dbReference type="PROSITE" id="PS50928"/>
    </source>
</evidence>
<dbReference type="CDD" id="cd06261">
    <property type="entry name" value="TM_PBP2"/>
    <property type="match status" value="1"/>
</dbReference>
<feature type="transmembrane region" description="Helical" evidence="7">
    <location>
        <begin position="106"/>
        <end position="128"/>
    </location>
</feature>
<dbReference type="EMBL" id="WBMT01000019">
    <property type="protein sequence ID" value="KAB2343333.1"/>
    <property type="molecule type" value="Genomic_DNA"/>
</dbReference>
<dbReference type="AlphaFoldDB" id="A0A6H9YMF1"/>
<dbReference type="GO" id="GO:0055085">
    <property type="term" value="P:transmembrane transport"/>
    <property type="evidence" value="ECO:0007669"/>
    <property type="project" value="InterPro"/>
</dbReference>
<dbReference type="Proteomes" id="UP000468735">
    <property type="component" value="Unassembled WGS sequence"/>
</dbReference>
<evidence type="ECO:0000313" key="10">
    <source>
        <dbReference type="Proteomes" id="UP000468735"/>
    </source>
</evidence>
<comment type="subcellular location">
    <subcellularLocation>
        <location evidence="1 7">Cell membrane</location>
        <topology evidence="1 7">Multi-pass membrane protein</topology>
    </subcellularLocation>
</comment>
<evidence type="ECO:0000256" key="7">
    <source>
        <dbReference type="RuleBase" id="RU363032"/>
    </source>
</evidence>
<reference evidence="9 10" key="1">
    <citation type="submission" date="2019-09" db="EMBL/GenBank/DDBJ databases">
        <title>Actinomadura physcomitrii sp. nov., a novel actinomycete isolated from moss [Physcomitrium sphaericum (Ludw) Fuernr].</title>
        <authorList>
            <person name="Zhuang X."/>
            <person name="Liu C."/>
        </authorList>
    </citation>
    <scope>NUCLEOTIDE SEQUENCE [LARGE SCALE GENOMIC DNA]</scope>
    <source>
        <strain evidence="9 10">HMC1</strain>
    </source>
</reference>
<comment type="similarity">
    <text evidence="7">Belongs to the binding-protein-dependent transport system permease family.</text>
</comment>
<dbReference type="PANTHER" id="PTHR43744">
    <property type="entry name" value="ABC TRANSPORTER PERMEASE PROTEIN MG189-RELATED-RELATED"/>
    <property type="match status" value="1"/>
</dbReference>
<keyword evidence="3" id="KW-1003">Cell membrane</keyword>
<evidence type="ECO:0000256" key="1">
    <source>
        <dbReference type="ARBA" id="ARBA00004651"/>
    </source>
</evidence>
<protein>
    <submittedName>
        <fullName evidence="9">Carbohydrate ABC transporter permease</fullName>
    </submittedName>
</protein>
<keyword evidence="10" id="KW-1185">Reference proteome</keyword>
<dbReference type="GO" id="GO:0005886">
    <property type="term" value="C:plasma membrane"/>
    <property type="evidence" value="ECO:0007669"/>
    <property type="project" value="UniProtKB-SubCell"/>
</dbReference>
<comment type="caution">
    <text evidence="9">The sequence shown here is derived from an EMBL/GenBank/DDBJ whole genome shotgun (WGS) entry which is preliminary data.</text>
</comment>
<dbReference type="InterPro" id="IPR000515">
    <property type="entry name" value="MetI-like"/>
</dbReference>
<feature type="transmembrane region" description="Helical" evidence="7">
    <location>
        <begin position="12"/>
        <end position="34"/>
    </location>
</feature>
<evidence type="ECO:0000256" key="6">
    <source>
        <dbReference type="ARBA" id="ARBA00023136"/>
    </source>
</evidence>
<name>A0A6H9YMF1_9ACTN</name>
<evidence type="ECO:0000256" key="5">
    <source>
        <dbReference type="ARBA" id="ARBA00022989"/>
    </source>
</evidence>
<dbReference type="Gene3D" id="1.10.3720.10">
    <property type="entry name" value="MetI-like"/>
    <property type="match status" value="1"/>
</dbReference>
<keyword evidence="5 7" id="KW-1133">Transmembrane helix</keyword>
<dbReference type="PROSITE" id="PS50928">
    <property type="entry name" value="ABC_TM1"/>
    <property type="match status" value="1"/>
</dbReference>
<gene>
    <name evidence="9" type="ORF">F8566_34920</name>
</gene>
<feature type="transmembrane region" description="Helical" evidence="7">
    <location>
        <begin position="243"/>
        <end position="263"/>
    </location>
</feature>
<proteinExistence type="inferred from homology"/>
<evidence type="ECO:0000256" key="2">
    <source>
        <dbReference type="ARBA" id="ARBA00022448"/>
    </source>
</evidence>
<keyword evidence="4 7" id="KW-0812">Transmembrane</keyword>
<evidence type="ECO:0000256" key="3">
    <source>
        <dbReference type="ARBA" id="ARBA00022475"/>
    </source>
</evidence>
<keyword evidence="2 7" id="KW-0813">Transport</keyword>
<dbReference type="InterPro" id="IPR035906">
    <property type="entry name" value="MetI-like_sf"/>
</dbReference>
<feature type="transmembrane region" description="Helical" evidence="7">
    <location>
        <begin position="183"/>
        <end position="202"/>
    </location>
</feature>
<keyword evidence="6 7" id="KW-0472">Membrane</keyword>
<feature type="domain" description="ABC transmembrane type-1" evidence="8">
    <location>
        <begin position="71"/>
        <end position="264"/>
    </location>
</feature>
<evidence type="ECO:0000313" key="9">
    <source>
        <dbReference type="EMBL" id="KAB2343333.1"/>
    </source>
</evidence>